<feature type="transmembrane region" description="Helical" evidence="1">
    <location>
        <begin position="12"/>
        <end position="30"/>
    </location>
</feature>
<gene>
    <name evidence="2" type="primary">pilO</name>
    <name evidence="2" type="ORF">MFMK1_002962</name>
</gene>
<dbReference type="InterPro" id="IPR014717">
    <property type="entry name" value="Transl_elong_EF1B/ribsomal_bS6"/>
</dbReference>
<dbReference type="AlphaFoldDB" id="A0AAU0US72"/>
<reference evidence="2 3" key="1">
    <citation type="submission" date="2023-04" db="EMBL/GenBank/DDBJ databases">
        <authorList>
            <person name="Hsu D."/>
        </authorList>
    </citation>
    <scope>NUCLEOTIDE SEQUENCE [LARGE SCALE GENOMIC DNA]</scope>
    <source>
        <strain evidence="2 3">MK1</strain>
    </source>
</reference>
<dbReference type="InterPro" id="IPR007445">
    <property type="entry name" value="PilO"/>
</dbReference>
<accession>A0AAU0US72</accession>
<dbReference type="Pfam" id="PF04350">
    <property type="entry name" value="PilO"/>
    <property type="match status" value="1"/>
</dbReference>
<sequence>MWENLSTREKRLIIVFISITAIFALYRFVWTSQLPRWQDITSKLQTERVALAKDKARAGRLPKLEQEFAALADEAAKVRQKFEVTLNDGNPYVEMGFRSEDKVTLTKVLPRPPESKGQYQVLPVQMELKGSYVGQLQFIKALENLPTMSEITQISMAAADKGPYPELQSGITLLLYSINDAVPGKLRGKWELGRFDIFSPTLQSIIDQEFEPLTGEQKPGNSGAVISSDYPKKGRTPVYSFPVK</sequence>
<evidence type="ECO:0000256" key="1">
    <source>
        <dbReference type="SAM" id="Phobius"/>
    </source>
</evidence>
<dbReference type="KEGG" id="dbc:MFMK1_002962"/>
<keyword evidence="3" id="KW-1185">Reference proteome</keyword>
<organism evidence="2 3">
    <name type="scientific">Metallumcola ferriviriculae</name>
    <dbReference type="NCBI Taxonomy" id="3039180"/>
    <lineage>
        <taxon>Bacteria</taxon>
        <taxon>Bacillati</taxon>
        <taxon>Bacillota</taxon>
        <taxon>Clostridia</taxon>
        <taxon>Neomoorellales</taxon>
        <taxon>Desulfitibacteraceae</taxon>
        <taxon>Metallumcola</taxon>
    </lineage>
</organism>
<keyword evidence="1" id="KW-1133">Transmembrane helix</keyword>
<evidence type="ECO:0000313" key="3">
    <source>
        <dbReference type="Proteomes" id="UP001329915"/>
    </source>
</evidence>
<dbReference type="Proteomes" id="UP001329915">
    <property type="component" value="Chromosome"/>
</dbReference>
<keyword evidence="1" id="KW-0812">Transmembrane</keyword>
<keyword evidence="1" id="KW-0472">Membrane</keyword>
<dbReference type="RefSeq" id="WP_366922500.1">
    <property type="nucleotide sequence ID" value="NZ_CP121694.1"/>
</dbReference>
<dbReference type="GO" id="GO:0043107">
    <property type="term" value="P:type IV pilus-dependent motility"/>
    <property type="evidence" value="ECO:0007669"/>
    <property type="project" value="InterPro"/>
</dbReference>
<dbReference type="Gene3D" id="3.30.70.60">
    <property type="match status" value="1"/>
</dbReference>
<dbReference type="GO" id="GO:0043683">
    <property type="term" value="P:type IV pilus assembly"/>
    <property type="evidence" value="ECO:0007669"/>
    <property type="project" value="InterPro"/>
</dbReference>
<evidence type="ECO:0000313" key="2">
    <source>
        <dbReference type="EMBL" id="WRO23114.1"/>
    </source>
</evidence>
<name>A0AAU0US72_9FIRM</name>
<dbReference type="EMBL" id="CP121694">
    <property type="protein sequence ID" value="WRO23114.1"/>
    <property type="molecule type" value="Genomic_DNA"/>
</dbReference>
<proteinExistence type="predicted"/>
<protein>
    <submittedName>
        <fullName evidence="2">Type 4a pilus biogenesis protein PilO</fullName>
    </submittedName>
</protein>